<dbReference type="RefSeq" id="WP_090685892.1">
    <property type="nucleotide sequence ID" value="NZ_CADERL010000020.1"/>
</dbReference>
<gene>
    <name evidence="2" type="ORF">SAMN05216466_107261</name>
</gene>
<accession>A0A1G8A0W9</accession>
<proteinExistence type="predicted"/>
<keyword evidence="2" id="KW-0808">Transferase</keyword>
<dbReference type="OrthoDB" id="509705at2"/>
<dbReference type="SUPFAM" id="SSF53756">
    <property type="entry name" value="UDP-Glycosyltransferase/glycogen phosphorylase"/>
    <property type="match status" value="1"/>
</dbReference>
<evidence type="ECO:0000259" key="1">
    <source>
        <dbReference type="Pfam" id="PF00534"/>
    </source>
</evidence>
<dbReference type="Proteomes" id="UP000199706">
    <property type="component" value="Unassembled WGS sequence"/>
</dbReference>
<dbReference type="CDD" id="cd03801">
    <property type="entry name" value="GT4_PimA-like"/>
    <property type="match status" value="1"/>
</dbReference>
<feature type="domain" description="Glycosyl transferase family 1" evidence="1">
    <location>
        <begin position="196"/>
        <end position="343"/>
    </location>
</feature>
<name>A0A1G8A0W9_9BURK</name>
<evidence type="ECO:0000313" key="2">
    <source>
        <dbReference type="EMBL" id="SDH14562.1"/>
    </source>
</evidence>
<dbReference type="AlphaFoldDB" id="A0A1G8A0W9"/>
<reference evidence="2 3" key="1">
    <citation type="submission" date="2016-10" db="EMBL/GenBank/DDBJ databases">
        <authorList>
            <person name="de Groot N.N."/>
        </authorList>
    </citation>
    <scope>NUCLEOTIDE SEQUENCE [LARGE SCALE GENOMIC DNA]</scope>
    <source>
        <strain evidence="2 3">LMG 2247</strain>
    </source>
</reference>
<protein>
    <submittedName>
        <fullName evidence="2">Glycosyltransferase involved in cell wall bisynthesis</fullName>
    </submittedName>
</protein>
<evidence type="ECO:0000313" key="3">
    <source>
        <dbReference type="Proteomes" id="UP000199706"/>
    </source>
</evidence>
<dbReference type="EMBL" id="FNCJ01000007">
    <property type="protein sequence ID" value="SDH14562.1"/>
    <property type="molecule type" value="Genomic_DNA"/>
</dbReference>
<dbReference type="PANTHER" id="PTHR45947">
    <property type="entry name" value="SULFOQUINOVOSYL TRANSFERASE SQD2"/>
    <property type="match status" value="1"/>
</dbReference>
<dbReference type="PANTHER" id="PTHR45947:SF3">
    <property type="entry name" value="SULFOQUINOVOSYL TRANSFERASE SQD2"/>
    <property type="match status" value="1"/>
</dbReference>
<dbReference type="InterPro" id="IPR050194">
    <property type="entry name" value="Glycosyltransferase_grp1"/>
</dbReference>
<dbReference type="InterPro" id="IPR001296">
    <property type="entry name" value="Glyco_trans_1"/>
</dbReference>
<dbReference type="GO" id="GO:0016757">
    <property type="term" value="F:glycosyltransferase activity"/>
    <property type="evidence" value="ECO:0007669"/>
    <property type="project" value="InterPro"/>
</dbReference>
<dbReference type="Gene3D" id="3.40.50.2000">
    <property type="entry name" value="Glycogen Phosphorylase B"/>
    <property type="match status" value="1"/>
</dbReference>
<dbReference type="Pfam" id="PF00534">
    <property type="entry name" value="Glycos_transf_1"/>
    <property type="match status" value="1"/>
</dbReference>
<sequence>MANGTVTIFHNVVWSRHKAVVFSALHAISAASPIKYSIVQISETEHFRLGFSEVDYSYHRYPMRTLFHGCYEDVPAWRMMYRLTMEVLRTHADLVVLPGYHRPEYWAMLFACIATGKRRAVFCDSTGRDRPRRLLTSIPKRVFFSLCDGYFGFGERSREYLMSLGAKRERIFVPCQAAALPWSFVPERALDERLHARRARDPVFLFVGRLSQEKGIDALLEAFAAIRRRIPQAKLRIVGTGPQGEQLQNDVNERGLADAVCFVGSLQDEGLSREYFGASCLVLPSFSEPWGLVVNEALNHGCPVVVSDNCGCVPELVIDGVTGYAFRSGDGASLHRTMLKALEAFADTGQTARACMEVIRRFDPPNAASNIARGCAVMLAA</sequence>
<organism evidence="2 3">
    <name type="scientific">Paraburkholderia phenazinium</name>
    <dbReference type="NCBI Taxonomy" id="60549"/>
    <lineage>
        <taxon>Bacteria</taxon>
        <taxon>Pseudomonadati</taxon>
        <taxon>Pseudomonadota</taxon>
        <taxon>Betaproteobacteria</taxon>
        <taxon>Burkholderiales</taxon>
        <taxon>Burkholderiaceae</taxon>
        <taxon>Paraburkholderia</taxon>
    </lineage>
</organism>